<protein>
    <submittedName>
        <fullName evidence="1">Uncharacterized protein</fullName>
    </submittedName>
</protein>
<accession>A0AAD9QFC0</accession>
<keyword evidence="2" id="KW-1185">Reference proteome</keyword>
<reference evidence="1" key="1">
    <citation type="journal article" date="2023" name="G3 (Bethesda)">
        <title>Whole genome assembly and annotation of the endangered Caribbean coral Acropora cervicornis.</title>
        <authorList>
            <person name="Selwyn J.D."/>
            <person name="Vollmer S.V."/>
        </authorList>
    </citation>
    <scope>NUCLEOTIDE SEQUENCE</scope>
    <source>
        <strain evidence="1">K2</strain>
    </source>
</reference>
<organism evidence="1 2">
    <name type="scientific">Acropora cervicornis</name>
    <name type="common">Staghorn coral</name>
    <dbReference type="NCBI Taxonomy" id="6130"/>
    <lineage>
        <taxon>Eukaryota</taxon>
        <taxon>Metazoa</taxon>
        <taxon>Cnidaria</taxon>
        <taxon>Anthozoa</taxon>
        <taxon>Hexacorallia</taxon>
        <taxon>Scleractinia</taxon>
        <taxon>Astrocoeniina</taxon>
        <taxon>Acroporidae</taxon>
        <taxon>Acropora</taxon>
    </lineage>
</organism>
<sequence length="86" mass="9403">MHMPISCKNGEPSDNTSGHVARTLCLDDALLDISPKAEVTLSVSMLSFQILPGISDSWEGVQFSEDYLGTPTWLLFLCLGSPSWPF</sequence>
<comment type="caution">
    <text evidence="1">The sequence shown here is derived from an EMBL/GenBank/DDBJ whole genome shotgun (WGS) entry which is preliminary data.</text>
</comment>
<dbReference type="Proteomes" id="UP001249851">
    <property type="component" value="Unassembled WGS sequence"/>
</dbReference>
<gene>
    <name evidence="1" type="ORF">P5673_017227</name>
</gene>
<dbReference type="EMBL" id="JARQWQ010000037">
    <property type="protein sequence ID" value="KAK2560242.1"/>
    <property type="molecule type" value="Genomic_DNA"/>
</dbReference>
<reference evidence="1" key="2">
    <citation type="journal article" date="2023" name="Science">
        <title>Genomic signatures of disease resistance in endangered staghorn corals.</title>
        <authorList>
            <person name="Vollmer S.V."/>
            <person name="Selwyn J.D."/>
            <person name="Despard B.A."/>
            <person name="Roesel C.L."/>
        </authorList>
    </citation>
    <scope>NUCLEOTIDE SEQUENCE</scope>
    <source>
        <strain evidence="1">K2</strain>
    </source>
</reference>
<proteinExistence type="predicted"/>
<evidence type="ECO:0000313" key="2">
    <source>
        <dbReference type="Proteomes" id="UP001249851"/>
    </source>
</evidence>
<evidence type="ECO:0000313" key="1">
    <source>
        <dbReference type="EMBL" id="KAK2560242.1"/>
    </source>
</evidence>
<dbReference type="AlphaFoldDB" id="A0AAD9QFC0"/>
<name>A0AAD9QFC0_ACRCE</name>